<dbReference type="PANTHER" id="PTHR11808:SF15">
    <property type="entry name" value="CYSTATHIONINE GAMMA-LYASE"/>
    <property type="match status" value="1"/>
</dbReference>
<dbReference type="Gene3D" id="3.40.640.10">
    <property type="entry name" value="Type I PLP-dependent aspartate aminotransferase-like (Major domain)"/>
    <property type="match status" value="1"/>
</dbReference>
<evidence type="ECO:0000256" key="1">
    <source>
        <dbReference type="ARBA" id="ARBA00001933"/>
    </source>
</evidence>
<reference evidence="5 6" key="1">
    <citation type="submission" date="2021-02" db="EMBL/GenBank/DDBJ databases">
        <authorList>
            <person name="Lee D.-H."/>
        </authorList>
    </citation>
    <scope>NUCLEOTIDE SEQUENCE [LARGE SCALE GENOMIC DNA]</scope>
    <source>
        <strain evidence="5 6">UL073</strain>
    </source>
</reference>
<evidence type="ECO:0000256" key="2">
    <source>
        <dbReference type="ARBA" id="ARBA00009077"/>
    </source>
</evidence>
<dbReference type="InterPro" id="IPR054542">
    <property type="entry name" value="Cys_met_metab_PP"/>
</dbReference>
<organism evidence="5 6">
    <name type="scientific">Zestomonas insulae</name>
    <dbReference type="NCBI Taxonomy" id="2809017"/>
    <lineage>
        <taxon>Bacteria</taxon>
        <taxon>Pseudomonadati</taxon>
        <taxon>Pseudomonadota</taxon>
        <taxon>Gammaproteobacteria</taxon>
        <taxon>Pseudomonadales</taxon>
        <taxon>Pseudomonadaceae</taxon>
        <taxon>Zestomonas</taxon>
    </lineage>
</organism>
<gene>
    <name evidence="5" type="ORF">JQX08_16725</name>
</gene>
<evidence type="ECO:0000256" key="3">
    <source>
        <dbReference type="ARBA" id="ARBA00022898"/>
    </source>
</evidence>
<dbReference type="InterPro" id="IPR000277">
    <property type="entry name" value="Cys/Met-Metab_PyrdxlP-dep_enz"/>
</dbReference>
<evidence type="ECO:0000313" key="6">
    <source>
        <dbReference type="Proteomes" id="UP000717995"/>
    </source>
</evidence>
<dbReference type="InterPro" id="IPR015424">
    <property type="entry name" value="PyrdxlP-dep_Trfase"/>
</dbReference>
<comment type="cofactor">
    <cofactor evidence="1 4">
        <name>pyridoxal 5'-phosphate</name>
        <dbReference type="ChEBI" id="CHEBI:597326"/>
    </cofactor>
</comment>
<keyword evidence="5" id="KW-0808">Transferase</keyword>
<dbReference type="Pfam" id="PF01053">
    <property type="entry name" value="Cys_Met_Meta_PP"/>
    <property type="match status" value="1"/>
</dbReference>
<dbReference type="PIRSF" id="PIRSF001434">
    <property type="entry name" value="CGS"/>
    <property type="match status" value="1"/>
</dbReference>
<evidence type="ECO:0000256" key="4">
    <source>
        <dbReference type="RuleBase" id="RU362118"/>
    </source>
</evidence>
<proteinExistence type="inferred from homology"/>
<sequence length="395" mass="42610">MSQHDESAAPRGFATRVIHAGQAPDPSTGALMPPIYANSTYAQDSPGVHKGLDYGRSHNPTRWALERCVADLEGGAQAFAFASGLAAISTTLELLDAGAHIVSGNDLYGGTYRLFERVRRRSAGHRFSFVDLADPAALQAALTPETRMVWVETPSNPLLRLTDLAEVARLCRQRGIIAVADNTFASPWVQRPLELGFDVVVHSTTKYLNGHSDVIGGIAIVGGAPRQAELRERLGFLQNAVGAIAGPFDAFLTLRGVKTLALRMQRHCENALELARWLEQQPQVARVYYPGLPSHPQHALAQRQMHGFGGMISLDLNCDLAGAKRFLESVQIFALAESLGGVESLIEHPAIMTHASIPAETRAQLGIGDGLVRLSVGVEELEDLRADLAQALARI</sequence>
<name>A0ABS2IKF5_9GAMM</name>
<dbReference type="RefSeq" id="WP_205349550.1">
    <property type="nucleotide sequence ID" value="NZ_JAFEUP010000005.1"/>
</dbReference>
<protein>
    <submittedName>
        <fullName evidence="5">PLP-dependent transferase</fullName>
    </submittedName>
</protein>
<evidence type="ECO:0000313" key="5">
    <source>
        <dbReference type="EMBL" id="MBM7062358.1"/>
    </source>
</evidence>
<dbReference type="EMBL" id="JAFEUP010000005">
    <property type="protein sequence ID" value="MBM7062358.1"/>
    <property type="molecule type" value="Genomic_DNA"/>
</dbReference>
<dbReference type="PROSITE" id="PS00868">
    <property type="entry name" value="CYS_MET_METAB_PP"/>
    <property type="match status" value="1"/>
</dbReference>
<dbReference type="InterPro" id="IPR015422">
    <property type="entry name" value="PyrdxlP-dep_Trfase_small"/>
</dbReference>
<dbReference type="Gene3D" id="3.90.1150.10">
    <property type="entry name" value="Aspartate Aminotransferase, domain 1"/>
    <property type="match status" value="1"/>
</dbReference>
<accession>A0ABS2IKF5</accession>
<dbReference type="Proteomes" id="UP000717995">
    <property type="component" value="Unassembled WGS sequence"/>
</dbReference>
<comment type="similarity">
    <text evidence="2 4">Belongs to the trans-sulfuration enzymes family.</text>
</comment>
<dbReference type="CDD" id="cd00614">
    <property type="entry name" value="CGS_like"/>
    <property type="match status" value="1"/>
</dbReference>
<keyword evidence="3 4" id="KW-0663">Pyridoxal phosphate</keyword>
<dbReference type="GO" id="GO:0016740">
    <property type="term" value="F:transferase activity"/>
    <property type="evidence" value="ECO:0007669"/>
    <property type="project" value="UniProtKB-KW"/>
</dbReference>
<comment type="caution">
    <text evidence="5">The sequence shown here is derived from an EMBL/GenBank/DDBJ whole genome shotgun (WGS) entry which is preliminary data.</text>
</comment>
<dbReference type="InterPro" id="IPR015421">
    <property type="entry name" value="PyrdxlP-dep_Trfase_major"/>
</dbReference>
<dbReference type="PANTHER" id="PTHR11808">
    <property type="entry name" value="TRANS-SULFURATION ENZYME FAMILY MEMBER"/>
    <property type="match status" value="1"/>
</dbReference>
<keyword evidence="6" id="KW-1185">Reference proteome</keyword>
<dbReference type="SUPFAM" id="SSF53383">
    <property type="entry name" value="PLP-dependent transferases"/>
    <property type="match status" value="1"/>
</dbReference>